<reference evidence="1" key="1">
    <citation type="submission" date="2022-08" db="EMBL/GenBank/DDBJ databases">
        <title>Genome Sequence of Fusarium decemcellulare.</title>
        <authorList>
            <person name="Buettner E."/>
        </authorList>
    </citation>
    <scope>NUCLEOTIDE SEQUENCE</scope>
    <source>
        <strain evidence="1">Babe19</strain>
    </source>
</reference>
<evidence type="ECO:0000313" key="2">
    <source>
        <dbReference type="Proteomes" id="UP001148629"/>
    </source>
</evidence>
<organism evidence="1 2">
    <name type="scientific">Fusarium decemcellulare</name>
    <dbReference type="NCBI Taxonomy" id="57161"/>
    <lineage>
        <taxon>Eukaryota</taxon>
        <taxon>Fungi</taxon>
        <taxon>Dikarya</taxon>
        <taxon>Ascomycota</taxon>
        <taxon>Pezizomycotina</taxon>
        <taxon>Sordariomycetes</taxon>
        <taxon>Hypocreomycetidae</taxon>
        <taxon>Hypocreales</taxon>
        <taxon>Nectriaceae</taxon>
        <taxon>Fusarium</taxon>
        <taxon>Fusarium decemcellulare species complex</taxon>
    </lineage>
</organism>
<sequence>MANDARPQGGRDGAVREKKGPDAPASPSPALESAEPSNQPDSTPYGGERLWLIVLCSHFVVMNTWGFINSFGAIQTYLTESLQRRPSEISWIGSIQVFLLFFMGTFTGRFTDAGYFGPIFITGIVSMVAGILSSSFCSQYWQYFLSLGIAVGFANGCLFCPMLTVMSAYFTKNRSFAIGLASCGSATGGIVYPVIARQLIPSIGFPWAMRAMTLVQLVLLVVSAAILRPRTQVKQSGSFIDRAAFQELSYSFYAIGSFFCLLSLYFSFFYLSSFSRTAIHPSFSYSDSLNLLLLLNGIGVLGRVAVSYLADRMGVINVFILTAAAASLILFLWTTVHDFVGTYIWAVFCGTASGAVQSLFPAGLTFLAMHDTKLGTRIGMVFTIVAFASLVCPPIGGSIIRAMGGRYLGAQLFAGSTMLLCTCFMVAVRAAMSKKRSDVVKPVS</sequence>
<proteinExistence type="predicted"/>
<dbReference type="EMBL" id="JANRMS010000471">
    <property type="protein sequence ID" value="KAJ3539234.1"/>
    <property type="molecule type" value="Genomic_DNA"/>
</dbReference>
<keyword evidence="2" id="KW-1185">Reference proteome</keyword>
<gene>
    <name evidence="1" type="ORF">NM208_g5572</name>
</gene>
<comment type="caution">
    <text evidence="1">The sequence shown here is derived from an EMBL/GenBank/DDBJ whole genome shotgun (WGS) entry which is preliminary data.</text>
</comment>
<accession>A0ACC1SGS7</accession>
<name>A0ACC1SGS7_9HYPO</name>
<dbReference type="Proteomes" id="UP001148629">
    <property type="component" value="Unassembled WGS sequence"/>
</dbReference>
<protein>
    <submittedName>
        <fullName evidence="1">Uncharacterized protein</fullName>
    </submittedName>
</protein>
<evidence type="ECO:0000313" key="1">
    <source>
        <dbReference type="EMBL" id="KAJ3539234.1"/>
    </source>
</evidence>